<comment type="caution">
    <text evidence="1">The sequence shown here is derived from an EMBL/GenBank/DDBJ whole genome shotgun (WGS) entry which is preliminary data.</text>
</comment>
<organism evidence="1 2">
    <name type="scientific">Catharanthus roseus</name>
    <name type="common">Madagascar periwinkle</name>
    <name type="synonym">Vinca rosea</name>
    <dbReference type="NCBI Taxonomy" id="4058"/>
    <lineage>
        <taxon>Eukaryota</taxon>
        <taxon>Viridiplantae</taxon>
        <taxon>Streptophyta</taxon>
        <taxon>Embryophyta</taxon>
        <taxon>Tracheophyta</taxon>
        <taxon>Spermatophyta</taxon>
        <taxon>Magnoliopsida</taxon>
        <taxon>eudicotyledons</taxon>
        <taxon>Gunneridae</taxon>
        <taxon>Pentapetalae</taxon>
        <taxon>asterids</taxon>
        <taxon>lamiids</taxon>
        <taxon>Gentianales</taxon>
        <taxon>Apocynaceae</taxon>
        <taxon>Rauvolfioideae</taxon>
        <taxon>Vinceae</taxon>
        <taxon>Catharanthinae</taxon>
        <taxon>Catharanthus</taxon>
    </lineage>
</organism>
<gene>
    <name evidence="1" type="ORF">M9H77_17386</name>
</gene>
<sequence length="142" mass="16599">MGPKEYWIELLREGQEGCLEERAAEIEERRSCAAAEKYRSRVEKIGDSRKKNRAWLSSNRTLRSRNQILLWRKTEAEDENQKQLRKQQKKNATSSRQQNFRSRKNRKQLCKQEKEKAEAAENKTAAATEIGNSCSKLIGRKS</sequence>
<dbReference type="Proteomes" id="UP001060085">
    <property type="component" value="Linkage Group LG04"/>
</dbReference>
<protein>
    <submittedName>
        <fullName evidence="1">Uncharacterized protein</fullName>
    </submittedName>
</protein>
<evidence type="ECO:0000313" key="1">
    <source>
        <dbReference type="EMBL" id="KAI5667533.1"/>
    </source>
</evidence>
<accession>A0ACC0B4G7</accession>
<evidence type="ECO:0000313" key="2">
    <source>
        <dbReference type="Proteomes" id="UP001060085"/>
    </source>
</evidence>
<proteinExistence type="predicted"/>
<reference evidence="2" key="1">
    <citation type="journal article" date="2023" name="Nat. Plants">
        <title>Single-cell RNA sequencing provides a high-resolution roadmap for understanding the multicellular compartmentation of specialized metabolism.</title>
        <authorList>
            <person name="Sun S."/>
            <person name="Shen X."/>
            <person name="Li Y."/>
            <person name="Li Y."/>
            <person name="Wang S."/>
            <person name="Li R."/>
            <person name="Zhang H."/>
            <person name="Shen G."/>
            <person name="Guo B."/>
            <person name="Wei J."/>
            <person name="Xu J."/>
            <person name="St-Pierre B."/>
            <person name="Chen S."/>
            <person name="Sun C."/>
        </authorList>
    </citation>
    <scope>NUCLEOTIDE SEQUENCE [LARGE SCALE GENOMIC DNA]</scope>
</reference>
<dbReference type="EMBL" id="CM044704">
    <property type="protein sequence ID" value="KAI5667533.1"/>
    <property type="molecule type" value="Genomic_DNA"/>
</dbReference>
<name>A0ACC0B4G7_CATRO</name>
<keyword evidence="2" id="KW-1185">Reference proteome</keyword>